<dbReference type="EMBL" id="BJWL01000015">
    <property type="protein sequence ID" value="GFZ01789.1"/>
    <property type="molecule type" value="Genomic_DNA"/>
</dbReference>
<protein>
    <submittedName>
        <fullName evidence="1">Uncharacterized protein</fullName>
    </submittedName>
</protein>
<comment type="caution">
    <text evidence="1">The sequence shown here is derived from an EMBL/GenBank/DDBJ whole genome shotgun (WGS) entry which is preliminary data.</text>
</comment>
<dbReference type="AlphaFoldDB" id="A0A7J0FSV4"/>
<reference evidence="1 2" key="1">
    <citation type="submission" date="2019-07" db="EMBL/GenBank/DDBJ databases">
        <title>De Novo Assembly of kiwifruit Actinidia rufa.</title>
        <authorList>
            <person name="Sugita-Konishi S."/>
            <person name="Sato K."/>
            <person name="Mori E."/>
            <person name="Abe Y."/>
            <person name="Kisaki G."/>
            <person name="Hamano K."/>
            <person name="Suezawa K."/>
            <person name="Otani M."/>
            <person name="Fukuda T."/>
            <person name="Manabe T."/>
            <person name="Gomi K."/>
            <person name="Tabuchi M."/>
            <person name="Akimitsu K."/>
            <person name="Kataoka I."/>
        </authorList>
    </citation>
    <scope>NUCLEOTIDE SEQUENCE [LARGE SCALE GENOMIC DNA]</scope>
    <source>
        <strain evidence="2">cv. Fuchu</strain>
    </source>
</reference>
<evidence type="ECO:0000313" key="2">
    <source>
        <dbReference type="Proteomes" id="UP000585474"/>
    </source>
</evidence>
<name>A0A7J0FSV4_9ERIC</name>
<evidence type="ECO:0000313" key="1">
    <source>
        <dbReference type="EMBL" id="GFZ01789.1"/>
    </source>
</evidence>
<gene>
    <name evidence="1" type="ORF">Acr_15g0003980</name>
</gene>
<dbReference type="Proteomes" id="UP000585474">
    <property type="component" value="Unassembled WGS sequence"/>
</dbReference>
<sequence>MKKECFTSESIDPCRSVAEMLLWSAIAGDIQSTPSFISFASRVTDVMLNLANRSHMAINTHPRDFCIPPHNNTTLSPRHPPIAAAATHRPSSTILVVDFTVEVRVSVGAGGGGLREVRERKERHW</sequence>
<keyword evidence="2" id="KW-1185">Reference proteome</keyword>
<proteinExistence type="predicted"/>
<accession>A0A7J0FSV4</accession>
<organism evidence="1 2">
    <name type="scientific">Actinidia rufa</name>
    <dbReference type="NCBI Taxonomy" id="165716"/>
    <lineage>
        <taxon>Eukaryota</taxon>
        <taxon>Viridiplantae</taxon>
        <taxon>Streptophyta</taxon>
        <taxon>Embryophyta</taxon>
        <taxon>Tracheophyta</taxon>
        <taxon>Spermatophyta</taxon>
        <taxon>Magnoliopsida</taxon>
        <taxon>eudicotyledons</taxon>
        <taxon>Gunneridae</taxon>
        <taxon>Pentapetalae</taxon>
        <taxon>asterids</taxon>
        <taxon>Ericales</taxon>
        <taxon>Actinidiaceae</taxon>
        <taxon>Actinidia</taxon>
    </lineage>
</organism>